<name>A0ABP7ZFS7_9ACTN</name>
<feature type="domain" description="FAD-binding" evidence="1">
    <location>
        <begin position="8"/>
        <end position="319"/>
    </location>
</feature>
<sequence>MSDERRRCLIVGCGVSGIATAIRLRQIGWEPVLVERAPDRRSGGYFIALFGAGRAAARRLGFADAMPDRAVRDGRTYVVDRRGGRRPGLGAAEIPGAPHMMLRGDVERAAFEVLPRDVEVRFATQPVAIEQDESGVHVTLQHGGTTTTERFDLVVGADGLRSTVRRLVFGPHEEHLHRLGYMIAAYALPHPLDGVSPRDGICLFEPGRAMWLFPFIDRPQSLLFSYRTDDVDGQFTGRPVDRIRDAFGPEPLGPLLEQALDVLGDADEFLFDSVEQTRMDSWSRGRVVLVGDSAWCVSLYSGMGASSALAGAELLGTMLRRYPADVPRALRAWEARLRPHITTYQEAGISDRFFFTPDNHRQIAGRSMAARGLRLPVIGGALRSIQSRSRIVRERDLDIAREGAAAA</sequence>
<dbReference type="InterPro" id="IPR002938">
    <property type="entry name" value="FAD-bd"/>
</dbReference>
<proteinExistence type="predicted"/>
<dbReference type="PANTHER" id="PTHR46865:SF8">
    <property type="entry name" value="POSSIBLE OXIDOREDUCTASE"/>
    <property type="match status" value="1"/>
</dbReference>
<dbReference type="GO" id="GO:0004497">
    <property type="term" value="F:monooxygenase activity"/>
    <property type="evidence" value="ECO:0007669"/>
    <property type="project" value="UniProtKB-KW"/>
</dbReference>
<dbReference type="PRINTS" id="PR00420">
    <property type="entry name" value="RNGMNOXGNASE"/>
</dbReference>
<dbReference type="RefSeq" id="WP_345024787.1">
    <property type="nucleotide sequence ID" value="NZ_BAABDO010000139.1"/>
</dbReference>
<dbReference type="Proteomes" id="UP001500266">
    <property type="component" value="Unassembled WGS sequence"/>
</dbReference>
<evidence type="ECO:0000313" key="2">
    <source>
        <dbReference type="EMBL" id="GAA4156112.1"/>
    </source>
</evidence>
<dbReference type="Gene3D" id="3.50.50.60">
    <property type="entry name" value="FAD/NAD(P)-binding domain"/>
    <property type="match status" value="1"/>
</dbReference>
<evidence type="ECO:0000259" key="1">
    <source>
        <dbReference type="Pfam" id="PF01494"/>
    </source>
</evidence>
<dbReference type="SUPFAM" id="SSF51905">
    <property type="entry name" value="FAD/NAD(P)-binding domain"/>
    <property type="match status" value="1"/>
</dbReference>
<dbReference type="InterPro" id="IPR051704">
    <property type="entry name" value="FAD_aromatic-hydroxylase"/>
</dbReference>
<evidence type="ECO:0000313" key="3">
    <source>
        <dbReference type="Proteomes" id="UP001500266"/>
    </source>
</evidence>
<organism evidence="2 3">
    <name type="scientific">Actinomadura keratinilytica</name>
    <dbReference type="NCBI Taxonomy" id="547461"/>
    <lineage>
        <taxon>Bacteria</taxon>
        <taxon>Bacillati</taxon>
        <taxon>Actinomycetota</taxon>
        <taxon>Actinomycetes</taxon>
        <taxon>Streptosporangiales</taxon>
        <taxon>Thermomonosporaceae</taxon>
        <taxon>Actinomadura</taxon>
    </lineage>
</organism>
<reference evidence="3" key="1">
    <citation type="journal article" date="2019" name="Int. J. Syst. Evol. Microbiol.">
        <title>The Global Catalogue of Microorganisms (GCM) 10K type strain sequencing project: providing services to taxonomists for standard genome sequencing and annotation.</title>
        <authorList>
            <consortium name="The Broad Institute Genomics Platform"/>
            <consortium name="The Broad Institute Genome Sequencing Center for Infectious Disease"/>
            <person name="Wu L."/>
            <person name="Ma J."/>
        </authorList>
    </citation>
    <scope>NUCLEOTIDE SEQUENCE [LARGE SCALE GENOMIC DNA]</scope>
    <source>
        <strain evidence="3">JCM 17316</strain>
    </source>
</reference>
<dbReference type="Pfam" id="PF01494">
    <property type="entry name" value="FAD_binding_3"/>
    <property type="match status" value="1"/>
</dbReference>
<keyword evidence="3" id="KW-1185">Reference proteome</keyword>
<keyword evidence="2" id="KW-0503">Monooxygenase</keyword>
<accession>A0ABP7ZFS7</accession>
<gene>
    <name evidence="2" type="ORF">GCM10022416_57050</name>
</gene>
<keyword evidence="2" id="KW-0560">Oxidoreductase</keyword>
<comment type="caution">
    <text evidence="2">The sequence shown here is derived from an EMBL/GenBank/DDBJ whole genome shotgun (WGS) entry which is preliminary data.</text>
</comment>
<dbReference type="InterPro" id="IPR036188">
    <property type="entry name" value="FAD/NAD-bd_sf"/>
</dbReference>
<protein>
    <submittedName>
        <fullName evidence="2">FAD-dependent monooxygenase</fullName>
    </submittedName>
</protein>
<dbReference type="PANTHER" id="PTHR46865">
    <property type="entry name" value="OXIDOREDUCTASE-RELATED"/>
    <property type="match status" value="1"/>
</dbReference>
<dbReference type="EMBL" id="BAABDO010000139">
    <property type="protein sequence ID" value="GAA4156112.1"/>
    <property type="molecule type" value="Genomic_DNA"/>
</dbReference>
<dbReference type="Gene3D" id="3.30.9.10">
    <property type="entry name" value="D-Amino Acid Oxidase, subunit A, domain 2"/>
    <property type="match status" value="1"/>
</dbReference>